<dbReference type="STRING" id="1121393.SAMN02745216_03319"/>
<evidence type="ECO:0000313" key="8">
    <source>
        <dbReference type="EMBL" id="SHK34680.1"/>
    </source>
</evidence>
<keyword evidence="3 5" id="KW-0238">DNA-binding</keyword>
<reference evidence="9" key="1">
    <citation type="submission" date="2016-11" db="EMBL/GenBank/DDBJ databases">
        <authorList>
            <person name="Varghese N."/>
            <person name="Submissions S."/>
        </authorList>
    </citation>
    <scope>NUCLEOTIDE SEQUENCE [LARGE SCALE GENOMIC DNA]</scope>
    <source>
        <strain evidence="9">DSM 16219</strain>
    </source>
</reference>
<sequence length="351" mass="41716">MAIWKTKWGWRAEFELNGERVKAKGFFQLKTQAREWVRTEKERRKENLRRFSSIANDLSLWALSQKYLADCQLNYSKKTLQEKTYCLRRFYEFTGDVQVMDISPPQVLEFLNARAKAQSNGAANKDRKNIKAFYRWIQEIYGVMHDPTGPIRKKAHTKKDRRLIPIADILKVMMLAQGQDRVLLGAYWHTGARKSEVFRWTWADDINFEERWVRLGTKKSRDGSMVYERIWMNNDLYSLLQWQWKNRLPSSPYVFCNMDESSPYHGQPFTTRRRLLKGLCERAEVEPFGFHDIRHTVAKYLNDLQKVGLKKVQQVLRHRKQTTTEIYVEGNYTDTREAVALLELDKVKNFV</sequence>
<evidence type="ECO:0000256" key="1">
    <source>
        <dbReference type="ARBA" id="ARBA00008857"/>
    </source>
</evidence>
<evidence type="ECO:0000259" key="6">
    <source>
        <dbReference type="PROSITE" id="PS51898"/>
    </source>
</evidence>
<dbReference type="Proteomes" id="UP000183994">
    <property type="component" value="Unassembled WGS sequence"/>
</dbReference>
<dbReference type="InterPro" id="IPR013762">
    <property type="entry name" value="Integrase-like_cat_sf"/>
</dbReference>
<dbReference type="SUPFAM" id="SSF56349">
    <property type="entry name" value="DNA breaking-rejoining enzymes"/>
    <property type="match status" value="1"/>
</dbReference>
<evidence type="ECO:0000256" key="3">
    <source>
        <dbReference type="ARBA" id="ARBA00023125"/>
    </source>
</evidence>
<evidence type="ECO:0000313" key="9">
    <source>
        <dbReference type="Proteomes" id="UP000183994"/>
    </source>
</evidence>
<dbReference type="GO" id="GO:0015074">
    <property type="term" value="P:DNA integration"/>
    <property type="evidence" value="ECO:0007669"/>
    <property type="project" value="UniProtKB-KW"/>
</dbReference>
<evidence type="ECO:0000259" key="7">
    <source>
        <dbReference type="PROSITE" id="PS51900"/>
    </source>
</evidence>
<dbReference type="OrthoDB" id="5450216at2"/>
<dbReference type="AlphaFoldDB" id="A0A1M6RQJ7"/>
<dbReference type="Pfam" id="PF00589">
    <property type="entry name" value="Phage_integrase"/>
    <property type="match status" value="1"/>
</dbReference>
<protein>
    <submittedName>
        <fullName evidence="8">Site-specific recombinase XerD</fullName>
    </submittedName>
</protein>
<proteinExistence type="inferred from homology"/>
<accession>A0A1M6RQJ7</accession>
<comment type="similarity">
    <text evidence="1">Belongs to the 'phage' integrase family.</text>
</comment>
<dbReference type="InterPro" id="IPR002104">
    <property type="entry name" value="Integrase_catalytic"/>
</dbReference>
<dbReference type="InterPro" id="IPR011010">
    <property type="entry name" value="DNA_brk_join_enz"/>
</dbReference>
<dbReference type="PANTHER" id="PTHR30349:SF64">
    <property type="entry name" value="PROPHAGE INTEGRASE INTD-RELATED"/>
    <property type="match status" value="1"/>
</dbReference>
<gene>
    <name evidence="8" type="ORF">SAMN02745216_03319</name>
</gene>
<evidence type="ECO:0000256" key="5">
    <source>
        <dbReference type="PROSITE-ProRule" id="PRU01248"/>
    </source>
</evidence>
<feature type="domain" description="Core-binding (CB)" evidence="7">
    <location>
        <begin position="58"/>
        <end position="138"/>
    </location>
</feature>
<dbReference type="PROSITE" id="PS51898">
    <property type="entry name" value="TYR_RECOMBINASE"/>
    <property type="match status" value="1"/>
</dbReference>
<keyword evidence="2" id="KW-0229">DNA integration</keyword>
<dbReference type="PROSITE" id="PS51900">
    <property type="entry name" value="CB"/>
    <property type="match status" value="1"/>
</dbReference>
<dbReference type="GO" id="GO:0006310">
    <property type="term" value="P:DNA recombination"/>
    <property type="evidence" value="ECO:0007669"/>
    <property type="project" value="UniProtKB-KW"/>
</dbReference>
<dbReference type="Gene3D" id="1.10.150.130">
    <property type="match status" value="1"/>
</dbReference>
<dbReference type="InterPro" id="IPR044068">
    <property type="entry name" value="CB"/>
</dbReference>
<dbReference type="GO" id="GO:0003677">
    <property type="term" value="F:DNA binding"/>
    <property type="evidence" value="ECO:0007669"/>
    <property type="project" value="UniProtKB-UniRule"/>
</dbReference>
<dbReference type="PANTHER" id="PTHR30349">
    <property type="entry name" value="PHAGE INTEGRASE-RELATED"/>
    <property type="match status" value="1"/>
</dbReference>
<dbReference type="InterPro" id="IPR050090">
    <property type="entry name" value="Tyrosine_recombinase_XerCD"/>
</dbReference>
<dbReference type="EMBL" id="FQZU01000022">
    <property type="protein sequence ID" value="SHK34680.1"/>
    <property type="molecule type" value="Genomic_DNA"/>
</dbReference>
<name>A0A1M6RQJ7_9BACT</name>
<dbReference type="InterPro" id="IPR010998">
    <property type="entry name" value="Integrase_recombinase_N"/>
</dbReference>
<keyword evidence="9" id="KW-1185">Reference proteome</keyword>
<evidence type="ECO:0000256" key="2">
    <source>
        <dbReference type="ARBA" id="ARBA00022908"/>
    </source>
</evidence>
<organism evidence="8 9">
    <name type="scientific">Desulfatibacillum alkenivorans DSM 16219</name>
    <dbReference type="NCBI Taxonomy" id="1121393"/>
    <lineage>
        <taxon>Bacteria</taxon>
        <taxon>Pseudomonadati</taxon>
        <taxon>Thermodesulfobacteriota</taxon>
        <taxon>Desulfobacteria</taxon>
        <taxon>Desulfobacterales</taxon>
        <taxon>Desulfatibacillaceae</taxon>
        <taxon>Desulfatibacillum</taxon>
    </lineage>
</organism>
<keyword evidence="4" id="KW-0233">DNA recombination</keyword>
<dbReference type="Gene3D" id="1.10.443.10">
    <property type="entry name" value="Intergrase catalytic core"/>
    <property type="match status" value="1"/>
</dbReference>
<evidence type="ECO:0000256" key="4">
    <source>
        <dbReference type="ARBA" id="ARBA00023172"/>
    </source>
</evidence>
<feature type="domain" description="Tyr recombinase" evidence="6">
    <location>
        <begin position="158"/>
        <end position="340"/>
    </location>
</feature>